<dbReference type="AlphaFoldDB" id="A0A086SWW1"/>
<comment type="caution">
    <text evidence="2">The sequence shown here is derived from an EMBL/GenBank/DDBJ whole genome shotgun (WGS) entry which is preliminary data.</text>
</comment>
<feature type="compositionally biased region" description="Basic and acidic residues" evidence="1">
    <location>
        <begin position="102"/>
        <end position="118"/>
    </location>
</feature>
<feature type="region of interest" description="Disordered" evidence="1">
    <location>
        <begin position="217"/>
        <end position="257"/>
    </location>
</feature>
<feature type="region of interest" description="Disordered" evidence="1">
    <location>
        <begin position="1"/>
        <end position="27"/>
    </location>
</feature>
<reference evidence="3" key="1">
    <citation type="journal article" date="2014" name="Genome Announc.">
        <title>Genome sequence and annotation of Acremonium chrysogenum, producer of the beta-lactam antibiotic cephalosporin C.</title>
        <authorList>
            <person name="Terfehr D."/>
            <person name="Dahlmann T.A."/>
            <person name="Specht T."/>
            <person name="Zadra I."/>
            <person name="Kuernsteiner H."/>
            <person name="Kueck U."/>
        </authorList>
    </citation>
    <scope>NUCLEOTIDE SEQUENCE [LARGE SCALE GENOMIC DNA]</scope>
    <source>
        <strain evidence="3">ATCC 11550 / CBS 779.69 / DSM 880 / IAM 14645 / JCM 23072 / IMI 49137</strain>
    </source>
</reference>
<evidence type="ECO:0000313" key="3">
    <source>
        <dbReference type="Proteomes" id="UP000029964"/>
    </source>
</evidence>
<proteinExistence type="predicted"/>
<gene>
    <name evidence="2" type="ORF">ACRE_076880</name>
</gene>
<sequence>MPGNAPNKKTRQSTSGRPRWVPFPGTWKPISSPWYQYVAPEEYAYEPSHDEEDEVEGLRSPQDLISEDRTQLPSYPGVDSEDGEGSEDDDFALVHAAVDAQSDERNEGADDKFEDIDHWGQQLDYEAVSEGDSDDENDTGAENNLDHEYNLESPAELKAAECDLLAAEDEALYDEFKVPQPRERPRHEWWKKFSYSNDHKKGKLERGSRRLLMENMLISSENDEQQQQQRPRGIATGVLNPGAFRAPPPGESRCHSI</sequence>
<feature type="compositionally biased region" description="Acidic residues" evidence="1">
    <location>
        <begin position="127"/>
        <end position="139"/>
    </location>
</feature>
<feature type="compositionally biased region" description="Polar residues" evidence="1">
    <location>
        <begin position="217"/>
        <end position="230"/>
    </location>
</feature>
<name>A0A086SWW1_HAPC1</name>
<dbReference type="Proteomes" id="UP000029964">
    <property type="component" value="Unassembled WGS sequence"/>
</dbReference>
<keyword evidence="3" id="KW-1185">Reference proteome</keyword>
<evidence type="ECO:0000256" key="1">
    <source>
        <dbReference type="SAM" id="MobiDB-lite"/>
    </source>
</evidence>
<feature type="compositionally biased region" description="Acidic residues" evidence="1">
    <location>
        <begin position="79"/>
        <end position="91"/>
    </location>
</feature>
<accession>A0A086SWW1</accession>
<feature type="region of interest" description="Disordered" evidence="1">
    <location>
        <begin position="45"/>
        <end position="152"/>
    </location>
</feature>
<dbReference type="HOGENOM" id="CLU_1081707_0_0_1"/>
<dbReference type="EMBL" id="JPKY01000122">
    <property type="protein sequence ID" value="KFH41593.1"/>
    <property type="molecule type" value="Genomic_DNA"/>
</dbReference>
<evidence type="ECO:0000313" key="2">
    <source>
        <dbReference type="EMBL" id="KFH41593.1"/>
    </source>
</evidence>
<organism evidence="2 3">
    <name type="scientific">Hapsidospora chrysogenum (strain ATCC 11550 / CBS 779.69 / DSM 880 / IAM 14645 / JCM 23072 / IMI 49137)</name>
    <name type="common">Acremonium chrysogenum</name>
    <dbReference type="NCBI Taxonomy" id="857340"/>
    <lineage>
        <taxon>Eukaryota</taxon>
        <taxon>Fungi</taxon>
        <taxon>Dikarya</taxon>
        <taxon>Ascomycota</taxon>
        <taxon>Pezizomycotina</taxon>
        <taxon>Sordariomycetes</taxon>
        <taxon>Hypocreomycetidae</taxon>
        <taxon>Hypocreales</taxon>
        <taxon>Bionectriaceae</taxon>
        <taxon>Hapsidospora</taxon>
    </lineage>
</organism>
<protein>
    <submittedName>
        <fullName evidence="2">Uncharacterized protein</fullName>
    </submittedName>
</protein>